<dbReference type="AlphaFoldDB" id="A0A1T4UZP1"/>
<dbReference type="RefSeq" id="WP_078927961.1">
    <property type="nucleotide sequence ID" value="NZ_FUXX01000003.1"/>
</dbReference>
<evidence type="ECO:0000313" key="1">
    <source>
        <dbReference type="EMBL" id="SKA58115.1"/>
    </source>
</evidence>
<reference evidence="2" key="1">
    <citation type="submission" date="2017-02" db="EMBL/GenBank/DDBJ databases">
        <authorList>
            <person name="Varghese N."/>
            <person name="Submissions S."/>
        </authorList>
    </citation>
    <scope>NUCLEOTIDE SEQUENCE [LARGE SCALE GENOMIC DNA]</scope>
    <source>
        <strain evidence="2">DSM 3072</strain>
    </source>
</reference>
<dbReference type="Proteomes" id="UP000242432">
    <property type="component" value="Unassembled WGS sequence"/>
</dbReference>
<gene>
    <name evidence="1" type="ORF">SAMN02745213_00348</name>
</gene>
<proteinExistence type="predicted"/>
<keyword evidence="2" id="KW-1185">Reference proteome</keyword>
<evidence type="ECO:0000313" key="2">
    <source>
        <dbReference type="Proteomes" id="UP000242432"/>
    </source>
</evidence>
<dbReference type="EMBL" id="FUXX01000003">
    <property type="protein sequence ID" value="SKA58115.1"/>
    <property type="molecule type" value="Genomic_DNA"/>
</dbReference>
<accession>A0A1T4UZP1</accession>
<sequence>MAYFSNKLNAGELQELGMLDSKIKDALDASDKFMDDISERLAYVNREMALMDYKSDTEGHYRDGFADGKAEEHFEMLKTMILNGADDETINKLTNVSLEEIKEIRQKIK</sequence>
<protein>
    <submittedName>
        <fullName evidence="1">Uncharacterized protein</fullName>
    </submittedName>
</protein>
<organism evidence="1 2">
    <name type="scientific">Succinivibrio dextrinosolvens DSM 3072</name>
    <dbReference type="NCBI Taxonomy" id="1123324"/>
    <lineage>
        <taxon>Bacteria</taxon>
        <taxon>Pseudomonadati</taxon>
        <taxon>Pseudomonadota</taxon>
        <taxon>Gammaproteobacteria</taxon>
        <taxon>Aeromonadales</taxon>
        <taxon>Succinivibrionaceae</taxon>
        <taxon>Succinivibrio</taxon>
    </lineage>
</organism>
<name>A0A1T4UZP1_9GAMM</name>